<dbReference type="GO" id="GO:0045259">
    <property type="term" value="C:proton-transporting ATP synthase complex"/>
    <property type="evidence" value="ECO:0007669"/>
    <property type="project" value="UniProtKB-KW"/>
</dbReference>
<feature type="region of interest" description="Disordered" evidence="10">
    <location>
        <begin position="19"/>
        <end position="50"/>
    </location>
</feature>
<dbReference type="EMBL" id="WNWQ01000011">
    <property type="protein sequence ID" value="KAE9984953.1"/>
    <property type="molecule type" value="Genomic_DNA"/>
</dbReference>
<dbReference type="Proteomes" id="UP000433883">
    <property type="component" value="Unassembled WGS sequence"/>
</dbReference>
<evidence type="ECO:0000256" key="10">
    <source>
        <dbReference type="SAM" id="MobiDB-lite"/>
    </source>
</evidence>
<keyword evidence="9" id="KW-0066">ATP synthesis</keyword>
<evidence type="ECO:0000256" key="4">
    <source>
        <dbReference type="ARBA" id="ARBA00022547"/>
    </source>
</evidence>
<feature type="compositionally biased region" description="Low complexity" evidence="10">
    <location>
        <begin position="25"/>
        <end position="49"/>
    </location>
</feature>
<gene>
    <name evidence="11" type="ORF">BLS_000532</name>
    <name evidence="12" type="ORF">EG328_011659</name>
</gene>
<keyword evidence="3" id="KW-0813">Transport</keyword>
<accession>A0A8H3ZDH4</accession>
<dbReference type="GO" id="GO:0015078">
    <property type="term" value="F:proton transmembrane transporter activity"/>
    <property type="evidence" value="ECO:0007669"/>
    <property type="project" value="InterPro"/>
</dbReference>
<dbReference type="Proteomes" id="UP000447873">
    <property type="component" value="Unassembled WGS sequence"/>
</dbReference>
<evidence type="ECO:0000256" key="2">
    <source>
        <dbReference type="ARBA" id="ARBA00005699"/>
    </source>
</evidence>
<evidence type="ECO:0000256" key="6">
    <source>
        <dbReference type="ARBA" id="ARBA00023065"/>
    </source>
</evidence>
<dbReference type="EMBL" id="WNWS01000009">
    <property type="protein sequence ID" value="KAE9988286.1"/>
    <property type="molecule type" value="Genomic_DNA"/>
</dbReference>
<dbReference type="Pfam" id="PF04718">
    <property type="entry name" value="ATP-synt_G"/>
    <property type="match status" value="1"/>
</dbReference>
<evidence type="ECO:0000256" key="5">
    <source>
        <dbReference type="ARBA" id="ARBA00022781"/>
    </source>
</evidence>
<protein>
    <recommendedName>
        <fullName evidence="14">Mitochondrial F1F0-ATP synthase g subunit</fullName>
    </recommendedName>
</protein>
<comment type="caution">
    <text evidence="12">The sequence shown here is derived from an EMBL/GenBank/DDBJ whole genome shotgun (WGS) entry which is preliminary data.</text>
</comment>
<comment type="similarity">
    <text evidence="2">Belongs to the ATPase g subunit family.</text>
</comment>
<evidence type="ECO:0000256" key="7">
    <source>
        <dbReference type="ARBA" id="ARBA00023128"/>
    </source>
</evidence>
<reference evidence="12 13" key="1">
    <citation type="submission" date="2018-12" db="EMBL/GenBank/DDBJ databases">
        <title>Venturia inaequalis Genome Resource.</title>
        <authorList>
            <person name="Lichtner F.J."/>
        </authorList>
    </citation>
    <scope>NUCLEOTIDE SEQUENCE [LARGE SCALE GENOMIC DNA]</scope>
    <source>
        <strain evidence="12 13">120213</strain>
        <strain evidence="11">Bline_iso_100314</strain>
    </source>
</reference>
<evidence type="ECO:0000313" key="13">
    <source>
        <dbReference type="Proteomes" id="UP000447873"/>
    </source>
</evidence>
<evidence type="ECO:0000313" key="12">
    <source>
        <dbReference type="EMBL" id="KAE9988286.1"/>
    </source>
</evidence>
<keyword evidence="5" id="KW-0375">Hydrogen ion transport</keyword>
<dbReference type="OrthoDB" id="437at2759"/>
<evidence type="ECO:0008006" key="14">
    <source>
        <dbReference type="Google" id="ProtNLM"/>
    </source>
</evidence>
<dbReference type="GO" id="GO:0015986">
    <property type="term" value="P:proton motive force-driven ATP synthesis"/>
    <property type="evidence" value="ECO:0007669"/>
    <property type="project" value="InterPro"/>
</dbReference>
<keyword evidence="8" id="KW-0472">Membrane</keyword>
<name>A0A8H3ZDH4_VENIN</name>
<dbReference type="InterPro" id="IPR006808">
    <property type="entry name" value="ATP_synth_F0_gsu_mt"/>
</dbReference>
<dbReference type="GO" id="GO:0031966">
    <property type="term" value="C:mitochondrial membrane"/>
    <property type="evidence" value="ECO:0007669"/>
    <property type="project" value="UniProtKB-SubCell"/>
</dbReference>
<keyword evidence="7" id="KW-0496">Mitochondrion</keyword>
<evidence type="ECO:0000256" key="9">
    <source>
        <dbReference type="ARBA" id="ARBA00023310"/>
    </source>
</evidence>
<organism evidence="12 13">
    <name type="scientific">Venturia inaequalis</name>
    <name type="common">Apple scab fungus</name>
    <dbReference type="NCBI Taxonomy" id="5025"/>
    <lineage>
        <taxon>Eukaryota</taxon>
        <taxon>Fungi</taxon>
        <taxon>Dikarya</taxon>
        <taxon>Ascomycota</taxon>
        <taxon>Pezizomycotina</taxon>
        <taxon>Dothideomycetes</taxon>
        <taxon>Pleosporomycetidae</taxon>
        <taxon>Venturiales</taxon>
        <taxon>Venturiaceae</taxon>
        <taxon>Venturia</taxon>
    </lineage>
</organism>
<comment type="subcellular location">
    <subcellularLocation>
        <location evidence="1">Mitochondrion membrane</location>
    </subcellularLocation>
</comment>
<evidence type="ECO:0000256" key="1">
    <source>
        <dbReference type="ARBA" id="ARBA00004325"/>
    </source>
</evidence>
<evidence type="ECO:0000256" key="3">
    <source>
        <dbReference type="ARBA" id="ARBA00022448"/>
    </source>
</evidence>
<proteinExistence type="inferred from homology"/>
<keyword evidence="4" id="KW-0138">CF(0)</keyword>
<sequence>MSLCISRAVRRQAQLVKSPRTALRNASTTTEAANNAKAKASEAASKASEGLSRVTSSAGSAITKVGSTVGNLLGGIGGRTGRLISFTSSMIPPTIYYSKVGLELAKIVAKEQKMSPPSADVFTKYLSVLRQPQTLLHGATSSNPAQLLARVRNASNKEYATVGIIAAEVIGFFSVGEMLGRLKIVGYRANTHGEH</sequence>
<evidence type="ECO:0000313" key="11">
    <source>
        <dbReference type="EMBL" id="KAE9984953.1"/>
    </source>
</evidence>
<dbReference type="AlphaFoldDB" id="A0A8H3ZDH4"/>
<evidence type="ECO:0000256" key="8">
    <source>
        <dbReference type="ARBA" id="ARBA00023136"/>
    </source>
</evidence>
<keyword evidence="6" id="KW-0406">Ion transport</keyword>